<protein>
    <submittedName>
        <fullName evidence="1">Uncharacterized protein</fullName>
    </submittedName>
</protein>
<organism evidence="1 2">
    <name type="scientific">Oryza meyeriana var. granulata</name>
    <dbReference type="NCBI Taxonomy" id="110450"/>
    <lineage>
        <taxon>Eukaryota</taxon>
        <taxon>Viridiplantae</taxon>
        <taxon>Streptophyta</taxon>
        <taxon>Embryophyta</taxon>
        <taxon>Tracheophyta</taxon>
        <taxon>Spermatophyta</taxon>
        <taxon>Magnoliopsida</taxon>
        <taxon>Liliopsida</taxon>
        <taxon>Poales</taxon>
        <taxon>Poaceae</taxon>
        <taxon>BOP clade</taxon>
        <taxon>Oryzoideae</taxon>
        <taxon>Oryzeae</taxon>
        <taxon>Oryzinae</taxon>
        <taxon>Oryza</taxon>
        <taxon>Oryza meyeriana</taxon>
    </lineage>
</organism>
<keyword evidence="2" id="KW-1185">Reference proteome</keyword>
<evidence type="ECO:0000313" key="1">
    <source>
        <dbReference type="EMBL" id="KAF0926843.1"/>
    </source>
</evidence>
<dbReference type="Proteomes" id="UP000479710">
    <property type="component" value="Unassembled WGS sequence"/>
</dbReference>
<dbReference type="AlphaFoldDB" id="A0A6G1EQB6"/>
<accession>A0A6G1EQB6</accession>
<proteinExistence type="predicted"/>
<evidence type="ECO:0000313" key="2">
    <source>
        <dbReference type="Proteomes" id="UP000479710"/>
    </source>
</evidence>
<comment type="caution">
    <text evidence="1">The sequence shown here is derived from an EMBL/GenBank/DDBJ whole genome shotgun (WGS) entry which is preliminary data.</text>
</comment>
<dbReference type="EMBL" id="SPHZ02000003">
    <property type="protein sequence ID" value="KAF0926843.1"/>
    <property type="molecule type" value="Genomic_DNA"/>
</dbReference>
<name>A0A6G1EQB6_9ORYZ</name>
<reference evidence="1 2" key="1">
    <citation type="submission" date="2019-11" db="EMBL/GenBank/DDBJ databases">
        <title>Whole genome sequence of Oryza granulata.</title>
        <authorList>
            <person name="Li W."/>
        </authorList>
    </citation>
    <scope>NUCLEOTIDE SEQUENCE [LARGE SCALE GENOMIC DNA]</scope>
    <source>
        <strain evidence="2">cv. Menghai</strain>
        <tissue evidence="1">Leaf</tissue>
    </source>
</reference>
<sequence>MSGESAGGSAAACLPPPPLVGSRGCGYSGAAEMADVRSEAAGVTAAQAAWRSTSATRKKARPPRARALAIGEMRASPRVEFGVVVVSGFGQGWTNKNSKLVS</sequence>
<gene>
    <name evidence="1" type="ORF">E2562_027427</name>
</gene>